<dbReference type="InterPro" id="IPR044837">
    <property type="entry name" value="REM16-like"/>
</dbReference>
<dbReference type="Pfam" id="PF02362">
    <property type="entry name" value="B3"/>
    <property type="match status" value="1"/>
</dbReference>
<evidence type="ECO:0000256" key="5">
    <source>
        <dbReference type="ARBA" id="ARBA00023242"/>
    </source>
</evidence>
<dbReference type="OMA" id="WETTYLG"/>
<dbReference type="CDD" id="cd10017">
    <property type="entry name" value="B3_DNA"/>
    <property type="match status" value="1"/>
</dbReference>
<dbReference type="EMBL" id="CM007902">
    <property type="protein sequence ID" value="OTG02313.1"/>
    <property type="molecule type" value="Genomic_DNA"/>
</dbReference>
<sequence length="157" mass="17828">MDPPPSTSNHRKQKPAAQNDSERDSNVWPLSGKPYFYVVLRKSHIEKTFRMHFPSSFSEKLPVAKIPAKIVYGGKVWDLLYIGNQGPTNCRLENQAWGKFVAENKLEVGDACVFELMEGRSNSTSIKLRLQILKDEFPTELKDKAEGFKSNNPICID</sequence>
<dbReference type="SMART" id="SM01019">
    <property type="entry name" value="B3"/>
    <property type="match status" value="1"/>
</dbReference>
<proteinExistence type="predicted"/>
<accession>A0A251SUU1</accession>
<dbReference type="InParanoid" id="A0A251SUU1"/>
<reference evidence="8" key="3">
    <citation type="submission" date="2020-06" db="EMBL/GenBank/DDBJ databases">
        <title>Helianthus annuus Genome sequencing and assembly Release 2.</title>
        <authorList>
            <person name="Gouzy J."/>
            <person name="Langlade N."/>
            <person name="Munos S."/>
        </authorList>
    </citation>
    <scope>NUCLEOTIDE SEQUENCE</scope>
    <source>
        <tissue evidence="8">Leaves</tissue>
    </source>
</reference>
<evidence type="ECO:0000256" key="4">
    <source>
        <dbReference type="ARBA" id="ARBA00023163"/>
    </source>
</evidence>
<feature type="domain" description="TF-B3" evidence="7">
    <location>
        <begin position="36"/>
        <end position="136"/>
    </location>
</feature>
<dbReference type="GO" id="GO:0005634">
    <property type="term" value="C:nucleus"/>
    <property type="evidence" value="ECO:0007669"/>
    <property type="project" value="UniProtKB-SubCell"/>
</dbReference>
<keyword evidence="5" id="KW-0539">Nucleus</keyword>
<dbReference type="EMBL" id="MNCJ02000328">
    <property type="protein sequence ID" value="KAF5774329.1"/>
    <property type="molecule type" value="Genomic_DNA"/>
</dbReference>
<comment type="subcellular location">
    <subcellularLocation>
        <location evidence="1">Nucleus</location>
    </subcellularLocation>
</comment>
<keyword evidence="10" id="KW-1185">Reference proteome</keyword>
<keyword evidence="3 9" id="KW-0238">DNA-binding</keyword>
<gene>
    <name evidence="9" type="ORF">HannXRQ_Chr13g0411631</name>
    <name evidence="8" type="ORF">HanXRQr2_Chr13g0599091</name>
</gene>
<evidence type="ECO:0000259" key="7">
    <source>
        <dbReference type="PROSITE" id="PS50863"/>
    </source>
</evidence>
<dbReference type="SMR" id="A0A251SUU1"/>
<feature type="region of interest" description="Disordered" evidence="6">
    <location>
        <begin position="1"/>
        <end position="26"/>
    </location>
</feature>
<evidence type="ECO:0000313" key="8">
    <source>
        <dbReference type="EMBL" id="KAF5774329.1"/>
    </source>
</evidence>
<reference evidence="9" key="2">
    <citation type="submission" date="2017-02" db="EMBL/GenBank/DDBJ databases">
        <title>Sunflower complete genome.</title>
        <authorList>
            <person name="Langlade N."/>
            <person name="Munos S."/>
        </authorList>
    </citation>
    <scope>NUCLEOTIDE SEQUENCE [LARGE SCALE GENOMIC DNA]</scope>
    <source>
        <tissue evidence="9">Leaves</tissue>
    </source>
</reference>
<organism evidence="9 10">
    <name type="scientific">Helianthus annuus</name>
    <name type="common">Common sunflower</name>
    <dbReference type="NCBI Taxonomy" id="4232"/>
    <lineage>
        <taxon>Eukaryota</taxon>
        <taxon>Viridiplantae</taxon>
        <taxon>Streptophyta</taxon>
        <taxon>Embryophyta</taxon>
        <taxon>Tracheophyta</taxon>
        <taxon>Spermatophyta</taxon>
        <taxon>Magnoliopsida</taxon>
        <taxon>eudicotyledons</taxon>
        <taxon>Gunneridae</taxon>
        <taxon>Pentapetalae</taxon>
        <taxon>asterids</taxon>
        <taxon>campanulids</taxon>
        <taxon>Asterales</taxon>
        <taxon>Asteraceae</taxon>
        <taxon>Asteroideae</taxon>
        <taxon>Heliantheae alliance</taxon>
        <taxon>Heliantheae</taxon>
        <taxon>Helianthus</taxon>
    </lineage>
</organism>
<dbReference type="Gramene" id="mRNA:HanXRQr2_Chr13g0599091">
    <property type="protein sequence ID" value="mRNA:HanXRQr2_Chr13g0599091"/>
    <property type="gene ID" value="HanXRQr2_Chr13g0599091"/>
</dbReference>
<evidence type="ECO:0000256" key="1">
    <source>
        <dbReference type="ARBA" id="ARBA00004123"/>
    </source>
</evidence>
<evidence type="ECO:0000256" key="3">
    <source>
        <dbReference type="ARBA" id="ARBA00023125"/>
    </source>
</evidence>
<dbReference type="Gene3D" id="2.40.330.10">
    <property type="entry name" value="DNA-binding pseudobarrel domain"/>
    <property type="match status" value="1"/>
</dbReference>
<evidence type="ECO:0000256" key="2">
    <source>
        <dbReference type="ARBA" id="ARBA00023015"/>
    </source>
</evidence>
<evidence type="ECO:0000313" key="9">
    <source>
        <dbReference type="EMBL" id="OTG02313.1"/>
    </source>
</evidence>
<name>A0A251SUU1_HELAN</name>
<dbReference type="InterPro" id="IPR003340">
    <property type="entry name" value="B3_DNA-bd"/>
</dbReference>
<dbReference type="PANTHER" id="PTHR31391">
    <property type="entry name" value="B3 DOMAIN-CONTAINING PROTEIN OS11G0197600-RELATED"/>
    <property type="match status" value="1"/>
</dbReference>
<reference evidence="8 10" key="1">
    <citation type="journal article" date="2017" name="Nature">
        <title>The sunflower genome provides insights into oil metabolism, flowering and Asterid evolution.</title>
        <authorList>
            <person name="Badouin H."/>
            <person name="Gouzy J."/>
            <person name="Grassa C.J."/>
            <person name="Murat F."/>
            <person name="Staton S.E."/>
            <person name="Cottret L."/>
            <person name="Lelandais-Briere C."/>
            <person name="Owens G.L."/>
            <person name="Carrere S."/>
            <person name="Mayjonade B."/>
            <person name="Legrand L."/>
            <person name="Gill N."/>
            <person name="Kane N.C."/>
            <person name="Bowers J.E."/>
            <person name="Hubner S."/>
            <person name="Bellec A."/>
            <person name="Berard A."/>
            <person name="Berges H."/>
            <person name="Blanchet N."/>
            <person name="Boniface M.C."/>
            <person name="Brunel D."/>
            <person name="Catrice O."/>
            <person name="Chaidir N."/>
            <person name="Claudel C."/>
            <person name="Donnadieu C."/>
            <person name="Faraut T."/>
            <person name="Fievet G."/>
            <person name="Helmstetter N."/>
            <person name="King M."/>
            <person name="Knapp S.J."/>
            <person name="Lai Z."/>
            <person name="Le Paslier M.C."/>
            <person name="Lippi Y."/>
            <person name="Lorenzon L."/>
            <person name="Mandel J.R."/>
            <person name="Marage G."/>
            <person name="Marchand G."/>
            <person name="Marquand E."/>
            <person name="Bret-Mestries E."/>
            <person name="Morien E."/>
            <person name="Nambeesan S."/>
            <person name="Nguyen T."/>
            <person name="Pegot-Espagnet P."/>
            <person name="Pouilly N."/>
            <person name="Raftis F."/>
            <person name="Sallet E."/>
            <person name="Schiex T."/>
            <person name="Thomas J."/>
            <person name="Vandecasteele C."/>
            <person name="Vares D."/>
            <person name="Vear F."/>
            <person name="Vautrin S."/>
            <person name="Crespi M."/>
            <person name="Mangin B."/>
            <person name="Burke J.M."/>
            <person name="Salse J."/>
            <person name="Munos S."/>
            <person name="Vincourt P."/>
            <person name="Rieseberg L.H."/>
            <person name="Langlade N.B."/>
        </authorList>
    </citation>
    <scope>NUCLEOTIDE SEQUENCE [LARGE SCALE GENOMIC DNA]</scope>
    <source>
        <strain evidence="10">cv. SF193</strain>
        <tissue evidence="8">Leaves</tissue>
    </source>
</reference>
<evidence type="ECO:0000313" key="10">
    <source>
        <dbReference type="Proteomes" id="UP000215914"/>
    </source>
</evidence>
<keyword evidence="2" id="KW-0805">Transcription regulation</keyword>
<protein>
    <submittedName>
        <fullName evidence="9">Putative DNA-binding pseudobarrel domain-containing protein</fullName>
    </submittedName>
    <submittedName>
        <fullName evidence="8">Transcription factor B3-Domain family</fullName>
    </submittedName>
</protein>
<dbReference type="PANTHER" id="PTHR31391:SF64">
    <property type="entry name" value="B3 DOMAIN-CONTAINING PROTEIN OS06G0112300"/>
    <property type="match status" value="1"/>
</dbReference>
<dbReference type="SUPFAM" id="SSF101936">
    <property type="entry name" value="DNA-binding pseudobarrel domain"/>
    <property type="match status" value="1"/>
</dbReference>
<dbReference type="PROSITE" id="PS50863">
    <property type="entry name" value="B3"/>
    <property type="match status" value="1"/>
</dbReference>
<dbReference type="InterPro" id="IPR015300">
    <property type="entry name" value="DNA-bd_pseudobarrel_sf"/>
</dbReference>
<dbReference type="GO" id="GO:0003677">
    <property type="term" value="F:DNA binding"/>
    <property type="evidence" value="ECO:0007669"/>
    <property type="project" value="UniProtKB-KW"/>
</dbReference>
<evidence type="ECO:0000256" key="6">
    <source>
        <dbReference type="SAM" id="MobiDB-lite"/>
    </source>
</evidence>
<dbReference type="OrthoDB" id="638806at2759"/>
<dbReference type="AlphaFoldDB" id="A0A251SUU1"/>
<keyword evidence="4" id="KW-0804">Transcription</keyword>
<dbReference type="Proteomes" id="UP000215914">
    <property type="component" value="Chromosome 13"/>
</dbReference>